<accession>A0ABD2MVD3</accession>
<evidence type="ECO:0000313" key="3">
    <source>
        <dbReference type="Proteomes" id="UP001516400"/>
    </source>
</evidence>
<organism evidence="2 3">
    <name type="scientific">Cryptolaemus montrouzieri</name>
    <dbReference type="NCBI Taxonomy" id="559131"/>
    <lineage>
        <taxon>Eukaryota</taxon>
        <taxon>Metazoa</taxon>
        <taxon>Ecdysozoa</taxon>
        <taxon>Arthropoda</taxon>
        <taxon>Hexapoda</taxon>
        <taxon>Insecta</taxon>
        <taxon>Pterygota</taxon>
        <taxon>Neoptera</taxon>
        <taxon>Endopterygota</taxon>
        <taxon>Coleoptera</taxon>
        <taxon>Polyphaga</taxon>
        <taxon>Cucujiformia</taxon>
        <taxon>Coccinelloidea</taxon>
        <taxon>Coccinellidae</taxon>
        <taxon>Scymninae</taxon>
        <taxon>Scymnini</taxon>
        <taxon>Cryptolaemus</taxon>
    </lineage>
</organism>
<feature type="signal peptide" evidence="1">
    <location>
        <begin position="1"/>
        <end position="20"/>
    </location>
</feature>
<keyword evidence="1" id="KW-0732">Signal</keyword>
<proteinExistence type="predicted"/>
<name>A0ABD2MVD3_9CUCU</name>
<protein>
    <submittedName>
        <fullName evidence="2">Uncharacterized protein</fullName>
    </submittedName>
</protein>
<feature type="chain" id="PRO_5044834484" evidence="1">
    <location>
        <begin position="21"/>
        <end position="128"/>
    </location>
</feature>
<gene>
    <name evidence="2" type="ORF">HHI36_009291</name>
</gene>
<comment type="caution">
    <text evidence="2">The sequence shown here is derived from an EMBL/GenBank/DDBJ whole genome shotgun (WGS) entry which is preliminary data.</text>
</comment>
<dbReference type="Proteomes" id="UP001516400">
    <property type="component" value="Unassembled WGS sequence"/>
</dbReference>
<keyword evidence="3" id="KW-1185">Reference proteome</keyword>
<evidence type="ECO:0000313" key="2">
    <source>
        <dbReference type="EMBL" id="KAL3270235.1"/>
    </source>
</evidence>
<sequence length="128" mass="14986">MYYYAIILLISSFIFLEISTNQVYTIIHEKAELISYNASLAKPDVVFSFRKVNKTDFAFNTSFTTLRDFTDRKVLVKLAFDKLYGGEYKRTGSTLTVNLCKFYEKNTFGFRDVLKKYSNFELCDIKKV</sequence>
<reference evidence="2 3" key="1">
    <citation type="journal article" date="2021" name="BMC Biol.">
        <title>Horizontally acquired antibacterial genes associated with adaptive radiation of ladybird beetles.</title>
        <authorList>
            <person name="Li H.S."/>
            <person name="Tang X.F."/>
            <person name="Huang Y.H."/>
            <person name="Xu Z.Y."/>
            <person name="Chen M.L."/>
            <person name="Du X.Y."/>
            <person name="Qiu B.Y."/>
            <person name="Chen P.T."/>
            <person name="Zhang W."/>
            <person name="Slipinski A."/>
            <person name="Escalona H.E."/>
            <person name="Waterhouse R.M."/>
            <person name="Zwick A."/>
            <person name="Pang H."/>
        </authorList>
    </citation>
    <scope>NUCLEOTIDE SEQUENCE [LARGE SCALE GENOMIC DNA]</scope>
    <source>
        <strain evidence="2">SYSU2018</strain>
    </source>
</reference>
<dbReference type="AlphaFoldDB" id="A0ABD2MVD3"/>
<dbReference type="EMBL" id="JABFTP020000021">
    <property type="protein sequence ID" value="KAL3270235.1"/>
    <property type="molecule type" value="Genomic_DNA"/>
</dbReference>
<evidence type="ECO:0000256" key="1">
    <source>
        <dbReference type="SAM" id="SignalP"/>
    </source>
</evidence>